<organism evidence="2 3">
    <name type="scientific">Acidianus manzaensis</name>
    <dbReference type="NCBI Taxonomy" id="282676"/>
    <lineage>
        <taxon>Archaea</taxon>
        <taxon>Thermoproteota</taxon>
        <taxon>Thermoprotei</taxon>
        <taxon>Sulfolobales</taxon>
        <taxon>Sulfolobaceae</taxon>
        <taxon>Acidianus</taxon>
    </lineage>
</organism>
<dbReference type="AlphaFoldDB" id="A0A1W6K2B6"/>
<dbReference type="KEGG" id="aman:B6F84_12010"/>
<name>A0A1W6K2B6_9CREN</name>
<evidence type="ECO:0000313" key="3">
    <source>
        <dbReference type="Proteomes" id="UP000193404"/>
    </source>
</evidence>
<gene>
    <name evidence="2" type="ORF">B6F84_12010</name>
</gene>
<feature type="transmembrane region" description="Helical" evidence="1">
    <location>
        <begin position="189"/>
        <end position="206"/>
    </location>
</feature>
<protein>
    <submittedName>
        <fullName evidence="2">Uncharacterized protein</fullName>
    </submittedName>
</protein>
<dbReference type="GeneID" id="41591660"/>
<feature type="transmembrane region" description="Helical" evidence="1">
    <location>
        <begin position="103"/>
        <end position="124"/>
    </location>
</feature>
<keyword evidence="1" id="KW-0812">Transmembrane</keyword>
<evidence type="ECO:0000256" key="1">
    <source>
        <dbReference type="SAM" id="Phobius"/>
    </source>
</evidence>
<keyword evidence="1" id="KW-1133">Transmembrane helix</keyword>
<feature type="transmembrane region" description="Helical" evidence="1">
    <location>
        <begin position="130"/>
        <end position="151"/>
    </location>
</feature>
<keyword evidence="1" id="KW-0472">Membrane</keyword>
<dbReference type="Pfam" id="PF16955">
    <property type="entry name" value="OFeT_1"/>
    <property type="match status" value="1"/>
</dbReference>
<dbReference type="Proteomes" id="UP000193404">
    <property type="component" value="Chromosome"/>
</dbReference>
<keyword evidence="3" id="KW-1185">Reference proteome</keyword>
<reference evidence="2 3" key="1">
    <citation type="submission" date="2017-03" db="EMBL/GenBank/DDBJ databases">
        <title>Sulfur activation and transportation mechanism of thermophilic Archaea Acidianus manzaensis YN-25.</title>
        <authorList>
            <person name="Ma Y."/>
            <person name="Yang Y."/>
            <person name="Xia J."/>
        </authorList>
    </citation>
    <scope>NUCLEOTIDE SEQUENCE [LARGE SCALE GENOMIC DNA]</scope>
    <source>
        <strain evidence="2 3">YN-25</strain>
    </source>
</reference>
<feature type="transmembrane region" description="Helical" evidence="1">
    <location>
        <begin position="6"/>
        <end position="30"/>
    </location>
</feature>
<sequence>MDFAILLAALGISLLELSEATAVAIIFSGIYKNNKPYLYAILGILVIFIPVFTVGKYIVLLPITYVLLGASIILAYFGYRLIRSARRSFKKLLRPKQEEKEEGITTVFVVGATEALEAGLVLLALIPQSYISSLLGAVLSVVILIPLAIALKSRLMKIRVPQLKFVLSALLFSLATLFIGEATLGIDEIFLPLFFIIYLGINYAIIKI</sequence>
<dbReference type="EMBL" id="CP020477">
    <property type="protein sequence ID" value="ARM76666.1"/>
    <property type="molecule type" value="Genomic_DNA"/>
</dbReference>
<dbReference type="OrthoDB" id="27450at2157"/>
<dbReference type="InterPro" id="IPR031594">
    <property type="entry name" value="OFeT_1"/>
</dbReference>
<dbReference type="RefSeq" id="WP_148692460.1">
    <property type="nucleotide sequence ID" value="NZ_CP020477.1"/>
</dbReference>
<evidence type="ECO:0000313" key="2">
    <source>
        <dbReference type="EMBL" id="ARM76666.1"/>
    </source>
</evidence>
<feature type="transmembrane region" description="Helical" evidence="1">
    <location>
        <begin position="163"/>
        <end position="183"/>
    </location>
</feature>
<feature type="transmembrane region" description="Helical" evidence="1">
    <location>
        <begin position="37"/>
        <end position="59"/>
    </location>
</feature>
<accession>A0A1W6K2B6</accession>
<feature type="transmembrane region" description="Helical" evidence="1">
    <location>
        <begin position="65"/>
        <end position="82"/>
    </location>
</feature>
<proteinExistence type="predicted"/>